<sequence>MNSSNSLSPASSNLSLRDHQLLSLQSILNFNSKSSSASSSNNPSSNLPAWKVLILDKQSQDVLATTLRVQDLRSLGVTLHMQLSSDRPPLPDVPAIYLVSPTLQSIKRITLDLEKGLYESFYLNFTSSLSRPLFEELASLVVESQTDELIEQVHDQYLDFIVLEPNLFCLASPTPSNSNSNLLNRTTYQVLNDPKATEDDIEQTADQIAKGLFSVIITIKQLPIIRCPRGNAAEMVARKLDNRLRDYLLSSRTNSVFTSDTTRPLLVILDRNLDLVPMLSHSWTYQALVNDLLEMRLNRVTVEAPEAGKLQKRTYDLDSKDFFWAKNSSKPFPEVAEEIDAELTKYKSDAAEITRSTGIGDINDVSQIDLTSNAAHLKAAITALPELTARKSTLDTHMNIATALLQGIKNRGLDTLFQMEESISKQTRQNLFDVLKDEEKKEPNDKLRLMLVYYLSNNEIPKEDLVEFERRLKDCGVERLGIWHYVKKIREISRMTNTMALSSSSVAAPASSGPGGELFRGFSSISNRLTDKLKEGGLGGGFDNLLSGVKNFLPARKDFTVTRLVEALMDPTIASNQALSDTDDFLTFDPRSGRNLSAGKKTRICFNESIVFMVGGGGYVEASNLQEFAARSSNSGLSGSNSIGMKKIIYGATEILTPTEFLNTLDILSKI</sequence>
<comment type="similarity">
    <text evidence="1">Belongs to the STXBP/unc-18/SEC1 family.</text>
</comment>
<dbReference type="InterPro" id="IPR043127">
    <property type="entry name" value="Sec-1-like_dom3a"/>
</dbReference>
<comment type="caution">
    <text evidence="2">The sequence shown here is derived from an EMBL/GenBank/DDBJ whole genome shotgun (WGS) entry which is preliminary data.</text>
</comment>
<dbReference type="EMBL" id="AVOT02001797">
    <property type="protein sequence ID" value="MBW0468204.1"/>
    <property type="molecule type" value="Genomic_DNA"/>
</dbReference>
<evidence type="ECO:0008006" key="4">
    <source>
        <dbReference type="Google" id="ProtNLM"/>
    </source>
</evidence>
<evidence type="ECO:0000256" key="1">
    <source>
        <dbReference type="ARBA" id="ARBA00009884"/>
    </source>
</evidence>
<dbReference type="PANTHER" id="PTHR11679">
    <property type="entry name" value="VESICLE PROTEIN SORTING-ASSOCIATED"/>
    <property type="match status" value="1"/>
</dbReference>
<dbReference type="GO" id="GO:0016192">
    <property type="term" value="P:vesicle-mediated transport"/>
    <property type="evidence" value="ECO:0007669"/>
    <property type="project" value="InterPro"/>
</dbReference>
<dbReference type="InterPro" id="IPR027482">
    <property type="entry name" value="Sec1-like_dom2"/>
</dbReference>
<organism evidence="2 3">
    <name type="scientific">Austropuccinia psidii MF-1</name>
    <dbReference type="NCBI Taxonomy" id="1389203"/>
    <lineage>
        <taxon>Eukaryota</taxon>
        <taxon>Fungi</taxon>
        <taxon>Dikarya</taxon>
        <taxon>Basidiomycota</taxon>
        <taxon>Pucciniomycotina</taxon>
        <taxon>Pucciniomycetes</taxon>
        <taxon>Pucciniales</taxon>
        <taxon>Sphaerophragmiaceae</taxon>
        <taxon>Austropuccinia</taxon>
    </lineage>
</organism>
<accession>A0A9Q3GID1</accession>
<dbReference type="Gene3D" id="1.25.40.60">
    <property type="match status" value="1"/>
</dbReference>
<evidence type="ECO:0000313" key="2">
    <source>
        <dbReference type="EMBL" id="MBW0468204.1"/>
    </source>
</evidence>
<evidence type="ECO:0000313" key="3">
    <source>
        <dbReference type="Proteomes" id="UP000765509"/>
    </source>
</evidence>
<dbReference type="Proteomes" id="UP000765509">
    <property type="component" value="Unassembled WGS sequence"/>
</dbReference>
<dbReference type="Gene3D" id="3.40.50.2060">
    <property type="match status" value="1"/>
</dbReference>
<gene>
    <name evidence="2" type="ORF">O181_007919</name>
</gene>
<keyword evidence="3" id="KW-1185">Reference proteome</keyword>
<dbReference type="Gene3D" id="3.90.830.10">
    <property type="entry name" value="Syntaxin Binding Protein 1, Chain A, domain 2"/>
    <property type="match status" value="1"/>
</dbReference>
<dbReference type="PIRSF" id="PIRSF005715">
    <property type="entry name" value="VPS45_Sec1"/>
    <property type="match status" value="1"/>
</dbReference>
<dbReference type="OrthoDB" id="10251230at2759"/>
<dbReference type="InterPro" id="IPR001619">
    <property type="entry name" value="Sec1-like"/>
</dbReference>
<proteinExistence type="inferred from homology"/>
<protein>
    <recommendedName>
        <fullName evidence="4">Sec1-like protein</fullName>
    </recommendedName>
</protein>
<name>A0A9Q3GID1_9BASI</name>
<dbReference type="Gene3D" id="3.40.50.1910">
    <property type="match status" value="1"/>
</dbReference>
<reference evidence="2" key="1">
    <citation type="submission" date="2021-03" db="EMBL/GenBank/DDBJ databases">
        <title>Draft genome sequence of rust myrtle Austropuccinia psidii MF-1, a brazilian biotype.</title>
        <authorList>
            <person name="Quecine M.C."/>
            <person name="Pachon D.M.R."/>
            <person name="Bonatelli M.L."/>
            <person name="Correr F.H."/>
            <person name="Franceschini L.M."/>
            <person name="Leite T.F."/>
            <person name="Margarido G.R.A."/>
            <person name="Almeida C.A."/>
            <person name="Ferrarezi J.A."/>
            <person name="Labate C.A."/>
        </authorList>
    </citation>
    <scope>NUCLEOTIDE SEQUENCE</scope>
    <source>
        <strain evidence="2">MF-1</strain>
    </source>
</reference>
<dbReference type="InterPro" id="IPR043154">
    <property type="entry name" value="Sec-1-like_dom1"/>
</dbReference>
<dbReference type="SUPFAM" id="SSF56815">
    <property type="entry name" value="Sec1/munc18-like (SM) proteins"/>
    <property type="match status" value="1"/>
</dbReference>
<dbReference type="AlphaFoldDB" id="A0A9Q3GID1"/>
<dbReference type="Pfam" id="PF00995">
    <property type="entry name" value="Sec1"/>
    <property type="match status" value="1"/>
</dbReference>
<dbReference type="InterPro" id="IPR036045">
    <property type="entry name" value="Sec1-like_sf"/>
</dbReference>